<accession>A0A9Q0RNF1</accession>
<keyword evidence="3" id="KW-1185">Reference proteome</keyword>
<evidence type="ECO:0000313" key="3">
    <source>
        <dbReference type="Proteomes" id="UP001142055"/>
    </source>
</evidence>
<dbReference type="Proteomes" id="UP001142055">
    <property type="component" value="Chromosome 1"/>
</dbReference>
<name>A0A9Q0RNF1_BLOTA</name>
<keyword evidence="1" id="KW-1133">Transmembrane helix</keyword>
<proteinExistence type="predicted"/>
<protein>
    <submittedName>
        <fullName evidence="2">Uncharacterized protein</fullName>
    </submittedName>
</protein>
<dbReference type="EMBL" id="JAPWDV010000001">
    <property type="protein sequence ID" value="KAJ6222338.1"/>
    <property type="molecule type" value="Genomic_DNA"/>
</dbReference>
<feature type="transmembrane region" description="Helical" evidence="1">
    <location>
        <begin position="55"/>
        <end position="72"/>
    </location>
</feature>
<feature type="transmembrane region" description="Helical" evidence="1">
    <location>
        <begin position="121"/>
        <end position="152"/>
    </location>
</feature>
<organism evidence="2 3">
    <name type="scientific">Blomia tropicalis</name>
    <name type="common">Mite</name>
    <dbReference type="NCBI Taxonomy" id="40697"/>
    <lineage>
        <taxon>Eukaryota</taxon>
        <taxon>Metazoa</taxon>
        <taxon>Ecdysozoa</taxon>
        <taxon>Arthropoda</taxon>
        <taxon>Chelicerata</taxon>
        <taxon>Arachnida</taxon>
        <taxon>Acari</taxon>
        <taxon>Acariformes</taxon>
        <taxon>Sarcoptiformes</taxon>
        <taxon>Astigmata</taxon>
        <taxon>Glycyphagoidea</taxon>
        <taxon>Echimyopodidae</taxon>
        <taxon>Blomia</taxon>
    </lineage>
</organism>
<keyword evidence="1" id="KW-0472">Membrane</keyword>
<comment type="caution">
    <text evidence="2">The sequence shown here is derived from an EMBL/GenBank/DDBJ whole genome shotgun (WGS) entry which is preliminary data.</text>
</comment>
<gene>
    <name evidence="2" type="ORF">RDWZM_000883</name>
</gene>
<keyword evidence="1" id="KW-0812">Transmembrane</keyword>
<sequence>MIRLLIKQFHPLWTNDLIISENPEDPFVSYDILSFASKDTTIEDMTTTKMVHLRLIPYLLLIISIIWLNSVLGKKVSTLSPSQVPVIELNRPEIVPISQMAQYQEVSNPTIRASSFMVDPLIIIALIALPTIGMLGVSSLIMPLIPIGIYLIQQFFPASTGRRRRRRRSAIFSNIGSFNDFNQWEHRMESFLGQFNRMLEQFIHHQ</sequence>
<reference evidence="2" key="1">
    <citation type="submission" date="2022-12" db="EMBL/GenBank/DDBJ databases">
        <title>Genome assemblies of Blomia tropicalis.</title>
        <authorList>
            <person name="Cui Y."/>
        </authorList>
    </citation>
    <scope>NUCLEOTIDE SEQUENCE</scope>
    <source>
        <tissue evidence="2">Adult mites</tissue>
    </source>
</reference>
<evidence type="ECO:0000313" key="2">
    <source>
        <dbReference type="EMBL" id="KAJ6222338.1"/>
    </source>
</evidence>
<dbReference type="AlphaFoldDB" id="A0A9Q0RNF1"/>
<evidence type="ECO:0000256" key="1">
    <source>
        <dbReference type="SAM" id="Phobius"/>
    </source>
</evidence>